<dbReference type="PANTHER" id="PTHR23429:SF0">
    <property type="entry name" value="GLUCOSE-6-PHOSPHATE 1-DEHYDROGENASE"/>
    <property type="match status" value="1"/>
</dbReference>
<dbReference type="HAMAP" id="MF_00966">
    <property type="entry name" value="G6PD"/>
    <property type="match status" value="1"/>
</dbReference>
<comment type="similarity">
    <text evidence="2 7">Belongs to the glucose-6-phosphate dehydrogenase family.</text>
</comment>
<comment type="catalytic activity">
    <reaction evidence="7">
        <text>D-glucose 6-phosphate + NADP(+) = 6-phospho-D-glucono-1,5-lactone + NADPH + H(+)</text>
        <dbReference type="Rhea" id="RHEA:15841"/>
        <dbReference type="ChEBI" id="CHEBI:15378"/>
        <dbReference type="ChEBI" id="CHEBI:57783"/>
        <dbReference type="ChEBI" id="CHEBI:57955"/>
        <dbReference type="ChEBI" id="CHEBI:58349"/>
        <dbReference type="ChEBI" id="CHEBI:61548"/>
        <dbReference type="EC" id="1.1.1.49"/>
    </reaction>
</comment>
<gene>
    <name evidence="7 10" type="primary">zwf</name>
    <name evidence="10" type="ORF">K8U91_09195</name>
</gene>
<reference evidence="10" key="1">
    <citation type="journal article" date="2021" name="PeerJ">
        <title>Extensive microbial diversity within the chicken gut microbiome revealed by metagenomics and culture.</title>
        <authorList>
            <person name="Gilroy R."/>
            <person name="Ravi A."/>
            <person name="Getino M."/>
            <person name="Pursley I."/>
            <person name="Horton D.L."/>
            <person name="Alikhan N.F."/>
            <person name="Baker D."/>
            <person name="Gharbi K."/>
            <person name="Hall N."/>
            <person name="Watson M."/>
            <person name="Adriaenssens E.M."/>
            <person name="Foster-Nyarko E."/>
            <person name="Jarju S."/>
            <person name="Secka A."/>
            <person name="Antonio M."/>
            <person name="Oren A."/>
            <person name="Chaudhuri R.R."/>
            <person name="La Ragione R."/>
            <person name="Hildebrand F."/>
            <person name="Pallen M.J."/>
        </authorList>
    </citation>
    <scope>NUCLEOTIDE SEQUENCE</scope>
    <source>
        <strain evidence="10">CHK121-7720</strain>
    </source>
</reference>
<dbReference type="GO" id="GO:0005829">
    <property type="term" value="C:cytosol"/>
    <property type="evidence" value="ECO:0007669"/>
    <property type="project" value="TreeGrafter"/>
</dbReference>
<evidence type="ECO:0000256" key="3">
    <source>
        <dbReference type="ARBA" id="ARBA00022526"/>
    </source>
</evidence>
<sequence>MNKIPDSQILVIFGASGDLTHRKLMPALFELFERKLLPEKFLIVGVSRTRQNTEEFRQSLYESMLRDERTYATDNPHLTSFLRCVYYIVCETTESEAYEPLFREIEQLRNAAGIDDNLLFYLATPPIMYSIIPPFIQAHHQNHSAQGWRRIIIEKPYGSNEAEARQLDRLLGGIFPEREIYRIDHFLGKETVQNILVLRFANAIWEPLWNRNYIDHIEITATETLGVEQRGSYYDSAGALRDMVQSHLLQIMAFIAMEPPANFEPEAIRDEISKVFRSLRPLSRDDIARHTLRGQYTTGIIDGQQVPAYREEAHVDPQSATETFVALKLFIDNWRWADVPVYIYTGKRLAEKRSEAVIHFRNTPRTFFPGQCCGNSCNQLVITLQPDESIRLRFGLKQPGSNFEVSQVSMDFFYKSLAATRLPGAYERLLLDAMRGDALLYSRSDALELSWHFLAPLLDCWEQEKDEGLITYPAGCKIPHEVITRINADPYLLEESVCSCCNPDLRP</sequence>
<dbReference type="SUPFAM" id="SSF51735">
    <property type="entry name" value="NAD(P)-binding Rossmann-fold domains"/>
    <property type="match status" value="1"/>
</dbReference>
<evidence type="ECO:0000259" key="8">
    <source>
        <dbReference type="Pfam" id="PF00479"/>
    </source>
</evidence>
<dbReference type="GO" id="GO:0009051">
    <property type="term" value="P:pentose-phosphate shunt, oxidative branch"/>
    <property type="evidence" value="ECO:0007669"/>
    <property type="project" value="TreeGrafter"/>
</dbReference>
<feature type="binding site" evidence="7">
    <location>
        <position position="347"/>
    </location>
    <ligand>
        <name>substrate</name>
    </ligand>
</feature>
<dbReference type="PRINTS" id="PR00079">
    <property type="entry name" value="G6PDHDRGNASE"/>
</dbReference>
<evidence type="ECO:0000256" key="4">
    <source>
        <dbReference type="ARBA" id="ARBA00022857"/>
    </source>
</evidence>
<feature type="binding site" evidence="7">
    <location>
        <position position="155"/>
    </location>
    <ligand>
        <name>NADP(+)</name>
        <dbReference type="ChEBI" id="CHEBI:58349"/>
    </ligand>
</feature>
<evidence type="ECO:0000259" key="9">
    <source>
        <dbReference type="Pfam" id="PF02781"/>
    </source>
</evidence>
<keyword evidence="5 7" id="KW-0560">Oxidoreductase</keyword>
<evidence type="ECO:0000256" key="2">
    <source>
        <dbReference type="ARBA" id="ARBA00009975"/>
    </source>
</evidence>
<feature type="domain" description="Glucose-6-phosphate dehydrogenase C-terminal" evidence="9">
    <location>
        <begin position="196"/>
        <end position="486"/>
    </location>
</feature>
<comment type="caution">
    <text evidence="7">Lacks conserved residue(s) required for the propagation of feature annotation.</text>
</comment>
<dbReference type="GO" id="GO:0004345">
    <property type="term" value="F:glucose-6-phosphate dehydrogenase activity"/>
    <property type="evidence" value="ECO:0007669"/>
    <property type="project" value="UniProtKB-UniRule"/>
</dbReference>
<comment type="pathway">
    <text evidence="1 7">Carbohydrate degradation; pentose phosphate pathway; D-ribulose 5-phosphate from D-glucose 6-phosphate (oxidative stage): step 1/3.</text>
</comment>
<dbReference type="EMBL" id="DYUD01000025">
    <property type="protein sequence ID" value="HJG89624.1"/>
    <property type="molecule type" value="Genomic_DNA"/>
</dbReference>
<dbReference type="Gene3D" id="3.40.50.720">
    <property type="entry name" value="NAD(P)-binding Rossmann-like Domain"/>
    <property type="match status" value="1"/>
</dbReference>
<evidence type="ECO:0000256" key="1">
    <source>
        <dbReference type="ARBA" id="ARBA00004937"/>
    </source>
</evidence>
<dbReference type="RefSeq" id="WP_273306704.1">
    <property type="nucleotide sequence ID" value="NZ_DYUD01000025.1"/>
</dbReference>
<dbReference type="Pfam" id="PF02781">
    <property type="entry name" value="G6PD_C"/>
    <property type="match status" value="1"/>
</dbReference>
<dbReference type="NCBIfam" id="TIGR00871">
    <property type="entry name" value="zwf"/>
    <property type="match status" value="1"/>
</dbReference>
<dbReference type="InterPro" id="IPR022675">
    <property type="entry name" value="G6P_DH_C"/>
</dbReference>
<dbReference type="PANTHER" id="PTHR23429">
    <property type="entry name" value="GLUCOSE-6-PHOSPHATE 1-DEHYDROGENASE G6PD"/>
    <property type="match status" value="1"/>
</dbReference>
<evidence type="ECO:0000256" key="6">
    <source>
        <dbReference type="ARBA" id="ARBA00023277"/>
    </source>
</evidence>
<dbReference type="InterPro" id="IPR019796">
    <property type="entry name" value="G6P_DH_AS"/>
</dbReference>
<dbReference type="SUPFAM" id="SSF55347">
    <property type="entry name" value="Glyceraldehyde-3-phosphate dehydrogenase-like, C-terminal domain"/>
    <property type="match status" value="1"/>
</dbReference>
<protein>
    <recommendedName>
        <fullName evidence="7">Glucose-6-phosphate 1-dehydrogenase</fullName>
        <shortName evidence="7">G6PD</shortName>
        <ecNumber evidence="7">1.1.1.49</ecNumber>
    </recommendedName>
</protein>
<dbReference type="InterPro" id="IPR022674">
    <property type="entry name" value="G6P_DH_NAD-bd"/>
</dbReference>
<evidence type="ECO:0000313" key="10">
    <source>
        <dbReference type="EMBL" id="HJG89624.1"/>
    </source>
</evidence>
<dbReference type="GO" id="GO:0050661">
    <property type="term" value="F:NADP binding"/>
    <property type="evidence" value="ECO:0007669"/>
    <property type="project" value="UniProtKB-UniRule"/>
</dbReference>
<feature type="domain" description="Glucose-6-phosphate dehydrogenase NAD-binding" evidence="8">
    <location>
        <begin position="11"/>
        <end position="194"/>
    </location>
</feature>
<keyword evidence="3 7" id="KW-0313">Glucose metabolism</keyword>
<dbReference type="PIRSF" id="PIRSF000110">
    <property type="entry name" value="G6PD"/>
    <property type="match status" value="1"/>
</dbReference>
<organism evidence="10 11">
    <name type="scientific">Barnesiella viscericola</name>
    <dbReference type="NCBI Taxonomy" id="397865"/>
    <lineage>
        <taxon>Bacteria</taxon>
        <taxon>Pseudomonadati</taxon>
        <taxon>Bacteroidota</taxon>
        <taxon>Bacteroidia</taxon>
        <taxon>Bacteroidales</taxon>
        <taxon>Barnesiellaceae</taxon>
        <taxon>Barnesiella</taxon>
    </lineage>
</organism>
<feature type="binding site" evidence="7">
    <location>
        <position position="189"/>
    </location>
    <ligand>
        <name>substrate</name>
    </ligand>
</feature>
<dbReference type="Proteomes" id="UP000757103">
    <property type="component" value="Unassembled WGS sequence"/>
</dbReference>
<feature type="active site" description="Proton acceptor" evidence="7">
    <location>
        <position position="247"/>
    </location>
</feature>
<name>A0A921MS94_9BACT</name>
<feature type="binding site" evidence="7">
    <location>
        <position position="48"/>
    </location>
    <ligand>
        <name>NADP(+)</name>
        <dbReference type="ChEBI" id="CHEBI:58349"/>
    </ligand>
</feature>
<comment type="function">
    <text evidence="7">Catalyzes the oxidation of glucose 6-phosphate to 6-phosphogluconolactone.</text>
</comment>
<feature type="binding site" evidence="7">
    <location>
        <position position="223"/>
    </location>
    <ligand>
        <name>substrate</name>
    </ligand>
</feature>
<dbReference type="InterPro" id="IPR001282">
    <property type="entry name" value="G6P_DH"/>
</dbReference>
<dbReference type="AlphaFoldDB" id="A0A921MS94"/>
<dbReference type="EC" id="1.1.1.49" evidence="7"/>
<proteinExistence type="inferred from homology"/>
<evidence type="ECO:0000313" key="11">
    <source>
        <dbReference type="Proteomes" id="UP000757103"/>
    </source>
</evidence>
<dbReference type="Gene3D" id="3.30.360.10">
    <property type="entry name" value="Dihydrodipicolinate Reductase, domain 2"/>
    <property type="match status" value="1"/>
</dbReference>
<feature type="binding site" evidence="7">
    <location>
        <position position="242"/>
    </location>
    <ligand>
        <name>substrate</name>
    </ligand>
</feature>
<keyword evidence="4 7" id="KW-0521">NADP</keyword>
<evidence type="ECO:0000256" key="5">
    <source>
        <dbReference type="ARBA" id="ARBA00023002"/>
    </source>
</evidence>
<feature type="binding site" evidence="7">
    <location>
        <position position="185"/>
    </location>
    <ligand>
        <name>substrate</name>
    </ligand>
</feature>
<comment type="caution">
    <text evidence="10">The sequence shown here is derived from an EMBL/GenBank/DDBJ whole genome shotgun (WGS) entry which is preliminary data.</text>
</comment>
<keyword evidence="6 7" id="KW-0119">Carbohydrate metabolism</keyword>
<dbReference type="InterPro" id="IPR036291">
    <property type="entry name" value="NAD(P)-bd_dom_sf"/>
</dbReference>
<dbReference type="GO" id="GO:0006006">
    <property type="term" value="P:glucose metabolic process"/>
    <property type="evidence" value="ECO:0007669"/>
    <property type="project" value="UniProtKB-KW"/>
</dbReference>
<accession>A0A921MS94</accession>
<dbReference type="PROSITE" id="PS00069">
    <property type="entry name" value="G6P_DEHYDROGENASE"/>
    <property type="match status" value="1"/>
</dbReference>
<feature type="binding site" evidence="7">
    <location>
        <position position="352"/>
    </location>
    <ligand>
        <name>substrate</name>
    </ligand>
</feature>
<evidence type="ECO:0000256" key="7">
    <source>
        <dbReference type="HAMAP-Rule" id="MF_00966"/>
    </source>
</evidence>
<dbReference type="Pfam" id="PF00479">
    <property type="entry name" value="G6PD_N"/>
    <property type="match status" value="1"/>
</dbReference>
<reference evidence="10" key="2">
    <citation type="submission" date="2021-09" db="EMBL/GenBank/DDBJ databases">
        <authorList>
            <person name="Gilroy R."/>
        </authorList>
    </citation>
    <scope>NUCLEOTIDE SEQUENCE</scope>
    <source>
        <strain evidence="10">CHK121-7720</strain>
    </source>
</reference>